<reference evidence="1 2" key="1">
    <citation type="submission" date="2016-07" db="EMBL/GenBank/DDBJ databases">
        <title>Pervasive Adenine N6-methylation of Active Genes in Fungi.</title>
        <authorList>
            <consortium name="DOE Joint Genome Institute"/>
            <person name="Mondo S.J."/>
            <person name="Dannebaum R.O."/>
            <person name="Kuo R.C."/>
            <person name="Labutti K."/>
            <person name="Haridas S."/>
            <person name="Kuo A."/>
            <person name="Salamov A."/>
            <person name="Ahrendt S.R."/>
            <person name="Lipzen A."/>
            <person name="Sullivan W."/>
            <person name="Andreopoulos W.B."/>
            <person name="Clum A."/>
            <person name="Lindquist E."/>
            <person name="Daum C."/>
            <person name="Ramamoorthy G.K."/>
            <person name="Gryganskyi A."/>
            <person name="Culley D."/>
            <person name="Magnuson J.K."/>
            <person name="James T.Y."/>
            <person name="O'Malley M.A."/>
            <person name="Stajich J.E."/>
            <person name="Spatafora J.W."/>
            <person name="Visel A."/>
            <person name="Grigoriev I.V."/>
        </authorList>
    </citation>
    <scope>NUCLEOTIDE SEQUENCE [LARGE SCALE GENOMIC DNA]</scope>
    <source>
        <strain evidence="1 2">NRRL 3116</strain>
    </source>
</reference>
<dbReference type="OrthoDB" id="2448606at2759"/>
<dbReference type="InParanoid" id="A0A1Y2GKQ7"/>
<accession>A0A1Y2GKQ7</accession>
<comment type="caution">
    <text evidence="1">The sequence shown here is derived from an EMBL/GenBank/DDBJ whole genome shotgun (WGS) entry which is preliminary data.</text>
</comment>
<evidence type="ECO:0000313" key="2">
    <source>
        <dbReference type="Proteomes" id="UP000193648"/>
    </source>
</evidence>
<dbReference type="RefSeq" id="XP_021880082.1">
    <property type="nucleotide sequence ID" value="XM_022019298.1"/>
</dbReference>
<dbReference type="EMBL" id="MCFF01000025">
    <property type="protein sequence ID" value="ORZ12463.1"/>
    <property type="molecule type" value="Genomic_DNA"/>
</dbReference>
<gene>
    <name evidence="1" type="ORF">BCR41DRAFT_100137</name>
</gene>
<organism evidence="1 2">
    <name type="scientific">Lobosporangium transversale</name>
    <dbReference type="NCBI Taxonomy" id="64571"/>
    <lineage>
        <taxon>Eukaryota</taxon>
        <taxon>Fungi</taxon>
        <taxon>Fungi incertae sedis</taxon>
        <taxon>Mucoromycota</taxon>
        <taxon>Mortierellomycotina</taxon>
        <taxon>Mortierellomycetes</taxon>
        <taxon>Mortierellales</taxon>
        <taxon>Mortierellaceae</taxon>
        <taxon>Lobosporangium</taxon>
    </lineage>
</organism>
<dbReference type="Proteomes" id="UP000193648">
    <property type="component" value="Unassembled WGS sequence"/>
</dbReference>
<dbReference type="AlphaFoldDB" id="A0A1Y2GKQ7"/>
<evidence type="ECO:0000313" key="1">
    <source>
        <dbReference type="EMBL" id="ORZ12463.1"/>
    </source>
</evidence>
<name>A0A1Y2GKQ7_9FUNG</name>
<sequence length="322" mass="35937">MINSVKHRDCSLWVLDGCCVACMTDKYKELSIQALRAKELKKSEPADVMILAGTFAPWHPTTMMGKIFSKKCLQKIRDSLSTNMEPIENLDADISILHSIRHRADNDIEKAVVALNGVTDMKLRRLFQQMYVDGKRSVPLANECSACYIKLKSFIAAFRKEELPAREQRELSEETLVANHVSPILRAFTHDPVLEIFSHFPNTNSQSQTRQGVKPDRPDFKVVIGKKEVAFGEVTGPSQKNDQKKNGWDLYRLSRFGTAVLNQGGEVVPLVQVIADSGTIYRHIVKVRGVMVLAEVGAFSVPMTTVQVGGLLASEPVAIERE</sequence>
<keyword evidence="2" id="KW-1185">Reference proteome</keyword>
<dbReference type="GeneID" id="33561143"/>
<dbReference type="STRING" id="64571.A0A1Y2GKQ7"/>
<protein>
    <submittedName>
        <fullName evidence="1">Uncharacterized protein</fullName>
    </submittedName>
</protein>
<proteinExistence type="predicted"/>